<sequence length="141" mass="15266">MSRNPRRPADRGASSLELAMLTPLLVAVILLVVQFALVYHAQHVALAAAQDGARVARGDDTAGWQTSAEQRARKSVLNYGPRLLGEPQVTVGGDGYQRWVEVRGKAVEVIPGFKFNVTKRAGGPRECFRPDVGEGTQCENP</sequence>
<proteinExistence type="predicted"/>
<evidence type="ECO:0000313" key="3">
    <source>
        <dbReference type="EMBL" id="RAY12162.1"/>
    </source>
</evidence>
<comment type="caution">
    <text evidence="3">The sequence shown here is derived from an EMBL/GenBank/DDBJ whole genome shotgun (WGS) entry which is preliminary data.</text>
</comment>
<dbReference type="RefSeq" id="WP_111870653.1">
    <property type="nucleotide sequence ID" value="NZ_QLYX01000014.1"/>
</dbReference>
<dbReference type="Proteomes" id="UP000251891">
    <property type="component" value="Unassembled WGS sequence"/>
</dbReference>
<feature type="transmembrane region" description="Helical" evidence="1">
    <location>
        <begin position="21"/>
        <end position="41"/>
    </location>
</feature>
<keyword evidence="1" id="KW-0812">Transmembrane</keyword>
<dbReference type="InterPro" id="IPR012495">
    <property type="entry name" value="TadE-like_dom"/>
</dbReference>
<evidence type="ECO:0000313" key="4">
    <source>
        <dbReference type="Proteomes" id="UP000251891"/>
    </source>
</evidence>
<name>A0A365GZB3_9ACTN</name>
<reference evidence="3 4" key="1">
    <citation type="submission" date="2018-06" db="EMBL/GenBank/DDBJ databases">
        <title>Actinomadura craniellae sp. nov. isolated from marine sponge Craniella sp.</title>
        <authorList>
            <person name="Li L."/>
            <person name="Xu Q.H."/>
            <person name="Lin H.W."/>
            <person name="Lu Y.H."/>
        </authorList>
    </citation>
    <scope>NUCLEOTIDE SEQUENCE [LARGE SCALE GENOMIC DNA]</scope>
    <source>
        <strain evidence="3 4">LHW63021</strain>
    </source>
</reference>
<gene>
    <name evidence="3" type="ORF">DPM19_25910</name>
</gene>
<keyword evidence="1" id="KW-0472">Membrane</keyword>
<dbReference type="EMBL" id="QLYX01000014">
    <property type="protein sequence ID" value="RAY12162.1"/>
    <property type="molecule type" value="Genomic_DNA"/>
</dbReference>
<dbReference type="OrthoDB" id="3478861at2"/>
<accession>A0A365GZB3</accession>
<feature type="domain" description="TadE-like" evidence="2">
    <location>
        <begin position="12"/>
        <end position="54"/>
    </location>
</feature>
<evidence type="ECO:0000256" key="1">
    <source>
        <dbReference type="SAM" id="Phobius"/>
    </source>
</evidence>
<keyword evidence="4" id="KW-1185">Reference proteome</keyword>
<keyword evidence="1" id="KW-1133">Transmembrane helix</keyword>
<dbReference type="AlphaFoldDB" id="A0A365GZB3"/>
<dbReference type="Pfam" id="PF07811">
    <property type="entry name" value="TadE"/>
    <property type="match status" value="1"/>
</dbReference>
<evidence type="ECO:0000259" key="2">
    <source>
        <dbReference type="Pfam" id="PF07811"/>
    </source>
</evidence>
<organism evidence="3 4">
    <name type="scientific">Actinomadura craniellae</name>
    <dbReference type="NCBI Taxonomy" id="2231787"/>
    <lineage>
        <taxon>Bacteria</taxon>
        <taxon>Bacillati</taxon>
        <taxon>Actinomycetota</taxon>
        <taxon>Actinomycetes</taxon>
        <taxon>Streptosporangiales</taxon>
        <taxon>Thermomonosporaceae</taxon>
        <taxon>Actinomadura</taxon>
    </lineage>
</organism>
<protein>
    <submittedName>
        <fullName evidence="3">Pilus assembly protein</fullName>
    </submittedName>
</protein>